<accession>A0A6V7QSC5</accession>
<feature type="compositionally biased region" description="Basic and acidic residues" evidence="1">
    <location>
        <begin position="22"/>
        <end position="47"/>
    </location>
</feature>
<reference evidence="2" key="1">
    <citation type="submission" date="2020-07" db="EMBL/GenBank/DDBJ databases">
        <authorList>
            <person name="Lin J."/>
        </authorList>
    </citation>
    <scope>NUCLEOTIDE SEQUENCE</scope>
</reference>
<dbReference type="PANTHER" id="PTHR33673">
    <property type="entry name" value="SUPPRESSOR SRP40-LIKE PROTEIN"/>
    <property type="match status" value="1"/>
</dbReference>
<dbReference type="PANTHER" id="PTHR33673:SF3">
    <property type="entry name" value="SUPPRESSOR SRP40-LIKE PROTEIN"/>
    <property type="match status" value="1"/>
</dbReference>
<protein>
    <submittedName>
        <fullName evidence="2">Uncharacterized protein</fullName>
    </submittedName>
</protein>
<evidence type="ECO:0000313" key="2">
    <source>
        <dbReference type="EMBL" id="CAD1846130.1"/>
    </source>
</evidence>
<feature type="region of interest" description="Disordered" evidence="1">
    <location>
        <begin position="1"/>
        <end position="60"/>
    </location>
</feature>
<dbReference type="EMBL" id="CAJEUB010000011">
    <property type="protein sequence ID" value="CAD1846130.1"/>
    <property type="molecule type" value="Genomic_DNA"/>
</dbReference>
<dbReference type="AlphaFoldDB" id="A0A6V7QSC5"/>
<evidence type="ECO:0000256" key="1">
    <source>
        <dbReference type="SAM" id="MobiDB-lite"/>
    </source>
</evidence>
<organism evidence="2">
    <name type="scientific">Ananas comosus var. bracteatus</name>
    <name type="common">red pineapple</name>
    <dbReference type="NCBI Taxonomy" id="296719"/>
    <lineage>
        <taxon>Eukaryota</taxon>
        <taxon>Viridiplantae</taxon>
        <taxon>Streptophyta</taxon>
        <taxon>Embryophyta</taxon>
        <taxon>Tracheophyta</taxon>
        <taxon>Spermatophyta</taxon>
        <taxon>Magnoliopsida</taxon>
        <taxon>Liliopsida</taxon>
        <taxon>Poales</taxon>
        <taxon>Bromeliaceae</taxon>
        <taxon>Bromelioideae</taxon>
        <taxon>Ananas</taxon>
    </lineage>
</organism>
<proteinExistence type="predicted"/>
<feature type="compositionally biased region" description="Basic and acidic residues" evidence="1">
    <location>
        <begin position="1"/>
        <end position="12"/>
    </location>
</feature>
<sequence length="377" mass="40301">MEGRGIHDREEACSSSSKKKHSDATLTEHDRKEQPIIRDDSSVEKETPQSCSSSSDDSSEEDLFQFDIPLVSNPAPDSAIPHLASNSANAVASLIDDDMICLGHQLEHDELSELGPKQSPAIQVMNTASDVPDPNRIPSSVFARTKSATPMEWSVASNESLFSIHAGNSSFSRDHVFLSGKSEELLSNYSSGSPLDMSAPVPPKSDASPLTTNAATVAESGGNAAAKDVLNDSTEGSQIRIGVRSRRHLRLRLLVCRVAPVAARRAFAPLLFQSAKAICFGYLVGDYCVFSKNSTLLEQYFSSLHGFVKLTGEGRSGSIKVEPELPVSTNLEQPQQQPATAAPSQAETPKVGPLQLLLQLRTDGFLAVLAALSAADS</sequence>
<name>A0A6V7QSC5_ANACO</name>
<gene>
    <name evidence="2" type="ORF">CB5_LOCUS29341</name>
</gene>